<sequence>MGPSIEDLAPQADARLDEVPAQSPHLAGMFMELGLLRAEGEIQGTEIDSTRDLSNSSPISDLNSGIPKALHLWHPRAMAGSSVQDRDAMRKILLDEGYVDNQFVQLEQLVDNECPNFAQEVMVMYIEDSAKFVQNIERWLEEVPVNFVELDKALHQLKGSSASVGANRVRIQVNRMRDLGKENNAESCKEALKDLKRERAELKDKMENYFKLPKVAAPSPSAGTPSITGGVAP</sequence>
<name>A0ACB9RDS0_9MYRT</name>
<gene>
    <name evidence="1" type="ORF">MLD38_014771</name>
</gene>
<dbReference type="EMBL" id="CM042883">
    <property type="protein sequence ID" value="KAI4377085.1"/>
    <property type="molecule type" value="Genomic_DNA"/>
</dbReference>
<protein>
    <submittedName>
        <fullName evidence="1">Uncharacterized protein</fullName>
    </submittedName>
</protein>
<reference evidence="2" key="1">
    <citation type="journal article" date="2023" name="Front. Plant Sci.">
        <title>Chromosomal-level genome assembly of Melastoma candidum provides insights into trichome evolution.</title>
        <authorList>
            <person name="Zhong Y."/>
            <person name="Wu W."/>
            <person name="Sun C."/>
            <person name="Zou P."/>
            <person name="Liu Y."/>
            <person name="Dai S."/>
            <person name="Zhou R."/>
        </authorList>
    </citation>
    <scope>NUCLEOTIDE SEQUENCE [LARGE SCALE GENOMIC DNA]</scope>
</reference>
<evidence type="ECO:0000313" key="2">
    <source>
        <dbReference type="Proteomes" id="UP001057402"/>
    </source>
</evidence>
<evidence type="ECO:0000313" key="1">
    <source>
        <dbReference type="EMBL" id="KAI4377085.1"/>
    </source>
</evidence>
<proteinExistence type="predicted"/>
<dbReference type="Proteomes" id="UP001057402">
    <property type="component" value="Chromosome 4"/>
</dbReference>
<organism evidence="1 2">
    <name type="scientific">Melastoma candidum</name>
    <dbReference type="NCBI Taxonomy" id="119954"/>
    <lineage>
        <taxon>Eukaryota</taxon>
        <taxon>Viridiplantae</taxon>
        <taxon>Streptophyta</taxon>
        <taxon>Embryophyta</taxon>
        <taxon>Tracheophyta</taxon>
        <taxon>Spermatophyta</taxon>
        <taxon>Magnoliopsida</taxon>
        <taxon>eudicotyledons</taxon>
        <taxon>Gunneridae</taxon>
        <taxon>Pentapetalae</taxon>
        <taxon>rosids</taxon>
        <taxon>malvids</taxon>
        <taxon>Myrtales</taxon>
        <taxon>Melastomataceae</taxon>
        <taxon>Melastomatoideae</taxon>
        <taxon>Melastomateae</taxon>
        <taxon>Melastoma</taxon>
    </lineage>
</organism>
<keyword evidence="2" id="KW-1185">Reference proteome</keyword>
<accession>A0ACB9RDS0</accession>
<comment type="caution">
    <text evidence="1">The sequence shown here is derived from an EMBL/GenBank/DDBJ whole genome shotgun (WGS) entry which is preliminary data.</text>
</comment>